<dbReference type="PIRSF" id="PIRSF000538">
    <property type="entry name" value="GlpK"/>
    <property type="match status" value="1"/>
</dbReference>
<dbReference type="Gene3D" id="3.30.420.40">
    <property type="match status" value="2"/>
</dbReference>
<feature type="domain" description="Carbohydrate kinase FGGY N-terminal" evidence="4">
    <location>
        <begin position="4"/>
        <end position="247"/>
    </location>
</feature>
<dbReference type="OrthoDB" id="9805576at2"/>
<dbReference type="Proteomes" id="UP000256388">
    <property type="component" value="Unassembled WGS sequence"/>
</dbReference>
<evidence type="ECO:0000256" key="1">
    <source>
        <dbReference type="ARBA" id="ARBA00009156"/>
    </source>
</evidence>
<evidence type="ECO:0000259" key="4">
    <source>
        <dbReference type="Pfam" id="PF00370"/>
    </source>
</evidence>
<dbReference type="InterPro" id="IPR018485">
    <property type="entry name" value="FGGY_C"/>
</dbReference>
<dbReference type="CDD" id="cd07773">
    <property type="entry name" value="ASKHA_NBD_FGGY_FK"/>
    <property type="match status" value="1"/>
</dbReference>
<dbReference type="SUPFAM" id="SSF53067">
    <property type="entry name" value="Actin-like ATPase domain"/>
    <property type="match status" value="2"/>
</dbReference>
<proteinExistence type="inferred from homology"/>
<dbReference type="InterPro" id="IPR050406">
    <property type="entry name" value="FGGY_Carb_Kinase"/>
</dbReference>
<evidence type="ECO:0000313" key="6">
    <source>
        <dbReference type="EMBL" id="REG05515.1"/>
    </source>
</evidence>
<organism evidence="6 7">
    <name type="scientific">Pelolinea submarina</name>
    <dbReference type="NCBI Taxonomy" id="913107"/>
    <lineage>
        <taxon>Bacteria</taxon>
        <taxon>Bacillati</taxon>
        <taxon>Chloroflexota</taxon>
        <taxon>Anaerolineae</taxon>
        <taxon>Anaerolineales</taxon>
        <taxon>Anaerolineaceae</taxon>
        <taxon>Pelolinea</taxon>
    </lineage>
</organism>
<evidence type="ECO:0000313" key="7">
    <source>
        <dbReference type="Proteomes" id="UP000256388"/>
    </source>
</evidence>
<dbReference type="Pfam" id="PF02782">
    <property type="entry name" value="FGGY_C"/>
    <property type="match status" value="1"/>
</dbReference>
<comment type="similarity">
    <text evidence="1">Belongs to the FGGY kinase family.</text>
</comment>
<accession>A0A347ZWU1</accession>
<keyword evidence="3 6" id="KW-0418">Kinase</keyword>
<evidence type="ECO:0000256" key="2">
    <source>
        <dbReference type="ARBA" id="ARBA00022679"/>
    </source>
</evidence>
<dbReference type="RefSeq" id="WP_158675164.1">
    <property type="nucleotide sequence ID" value="NZ_AP018437.1"/>
</dbReference>
<dbReference type="InterPro" id="IPR000577">
    <property type="entry name" value="Carb_kinase_FGGY"/>
</dbReference>
<feature type="domain" description="Carbohydrate kinase FGGY C-terminal" evidence="5">
    <location>
        <begin position="286"/>
        <end position="453"/>
    </location>
</feature>
<gene>
    <name evidence="6" type="ORF">DFR64_2919</name>
</gene>
<dbReference type="Pfam" id="PF00370">
    <property type="entry name" value="FGGY_N"/>
    <property type="match status" value="1"/>
</dbReference>
<dbReference type="GO" id="GO:0016301">
    <property type="term" value="F:kinase activity"/>
    <property type="evidence" value="ECO:0007669"/>
    <property type="project" value="UniProtKB-KW"/>
</dbReference>
<dbReference type="EMBL" id="QUMS01000005">
    <property type="protein sequence ID" value="REG05515.1"/>
    <property type="molecule type" value="Genomic_DNA"/>
</dbReference>
<protein>
    <submittedName>
        <fullName evidence="6">Xylulokinase</fullName>
    </submittedName>
</protein>
<dbReference type="InterPro" id="IPR043129">
    <property type="entry name" value="ATPase_NBD"/>
</dbReference>
<evidence type="ECO:0000259" key="5">
    <source>
        <dbReference type="Pfam" id="PF02782"/>
    </source>
</evidence>
<name>A0A347ZWU1_9CHLR</name>
<dbReference type="GO" id="GO:0005975">
    <property type="term" value="P:carbohydrate metabolic process"/>
    <property type="evidence" value="ECO:0007669"/>
    <property type="project" value="InterPro"/>
</dbReference>
<dbReference type="AlphaFoldDB" id="A0A347ZWU1"/>
<dbReference type="PANTHER" id="PTHR43095">
    <property type="entry name" value="SUGAR KINASE"/>
    <property type="match status" value="1"/>
</dbReference>
<sequence length="507" mass="54833">MELLLGIDVGTTSLKTGLFASDGRCLGIERQEYQLDTPSAERAQVDAKRYWQACVQTVHSLLERVGEDPAKISALAVSSQGETILTLNEDGEPIYPAMVWLDNRAVSQAERLAERFKNAVYERTGVAEIIPTWSACKVLWLKENEPDVFARAAKFLLVQDYLIYRLTGRFATDGSVACTTLFFDITANAWWEEMLSAVGIRADQLPEIVAPGTAVGTVCSQAAAELGLSTHTQVVTGGMDQSVGAIGAGNIQPGVVSETTGAALAIQVTVDDPLLDANRSMPVYFHSVPGKYLLVPVCPTAGMAFKWFRDQFGQVEIEKAESQGLDSYDLMTQPAAAIAAGSDGLVMLPHLMGAFSPDTNPAARGSFTGFTLSHTRAHFVRALLEGVAFMLRRNIEYVEKVGISVREIVSTGGGSRSRLWNQIKADVCNKPIKTLQNEETALIGDAILAGVACGAFASIAEGCGKMSAALETFTPGKDVTVYEAAYRRYCALDRELSDYYANYFTEK</sequence>
<keyword evidence="7" id="KW-1185">Reference proteome</keyword>
<keyword evidence="2" id="KW-0808">Transferase</keyword>
<reference evidence="6 7" key="1">
    <citation type="submission" date="2018-08" db="EMBL/GenBank/DDBJ databases">
        <title>Genomic Encyclopedia of Type Strains, Phase IV (KMG-IV): sequencing the most valuable type-strain genomes for metagenomic binning, comparative biology and taxonomic classification.</title>
        <authorList>
            <person name="Goeker M."/>
        </authorList>
    </citation>
    <scope>NUCLEOTIDE SEQUENCE [LARGE SCALE GENOMIC DNA]</scope>
    <source>
        <strain evidence="6 7">DSM 23923</strain>
    </source>
</reference>
<comment type="caution">
    <text evidence="6">The sequence shown here is derived from an EMBL/GenBank/DDBJ whole genome shotgun (WGS) entry which is preliminary data.</text>
</comment>
<evidence type="ECO:0000256" key="3">
    <source>
        <dbReference type="ARBA" id="ARBA00022777"/>
    </source>
</evidence>
<dbReference type="InterPro" id="IPR018484">
    <property type="entry name" value="FGGY_N"/>
</dbReference>